<dbReference type="PANTHER" id="PTHR21716">
    <property type="entry name" value="TRANSMEMBRANE PROTEIN"/>
    <property type="match status" value="1"/>
</dbReference>
<comment type="caution">
    <text evidence="9">The sequence shown here is derived from an EMBL/GenBank/DDBJ whole genome shotgun (WGS) entry which is preliminary data.</text>
</comment>
<evidence type="ECO:0000313" key="9">
    <source>
        <dbReference type="EMBL" id="MDR6301777.1"/>
    </source>
</evidence>
<evidence type="ECO:0000256" key="5">
    <source>
        <dbReference type="ARBA" id="ARBA00022692"/>
    </source>
</evidence>
<keyword evidence="7 8" id="KW-0472">Membrane</keyword>
<comment type="subcellular location">
    <subcellularLocation>
        <location evidence="1">Cell membrane</location>
        <topology evidence="1">Multi-pass membrane protein</topology>
    </subcellularLocation>
</comment>
<protein>
    <submittedName>
        <fullName evidence="9">PurR-regulated permease PerM</fullName>
    </submittedName>
</protein>
<keyword evidence="4" id="KW-1003">Cell membrane</keyword>
<evidence type="ECO:0000256" key="4">
    <source>
        <dbReference type="ARBA" id="ARBA00022475"/>
    </source>
</evidence>
<keyword evidence="10" id="KW-1185">Reference proteome</keyword>
<comment type="similarity">
    <text evidence="2">Belongs to the autoinducer-2 exporter (AI-2E) (TC 2.A.86) family.</text>
</comment>
<evidence type="ECO:0000256" key="3">
    <source>
        <dbReference type="ARBA" id="ARBA00022448"/>
    </source>
</evidence>
<evidence type="ECO:0000256" key="1">
    <source>
        <dbReference type="ARBA" id="ARBA00004651"/>
    </source>
</evidence>
<dbReference type="PANTHER" id="PTHR21716:SF53">
    <property type="entry name" value="PERMEASE PERM-RELATED"/>
    <property type="match status" value="1"/>
</dbReference>
<proteinExistence type="inferred from homology"/>
<evidence type="ECO:0000256" key="2">
    <source>
        <dbReference type="ARBA" id="ARBA00009773"/>
    </source>
</evidence>
<feature type="transmembrane region" description="Helical" evidence="8">
    <location>
        <begin position="300"/>
        <end position="333"/>
    </location>
</feature>
<sequence>MENKLLYRNIFIAAALILGTYFLILGLVKAQAFLAPLVIAVVLSLVIYPLCKKIEKGIPKPLACLLSSLILFILSLGVLFIVFYQIQGFVKEWPSIKENMTPKIENLKNFIVQNTPVSSEDIESQSIDKLGSKISKPGSKALVFLSGTSSFLANYFLVFIYVFFILRYRQRFLKFLIKLFPKKHKNEIEKTSGQLTEVVSQYLVGKLLLMGALTISYSIGLGISGVENFILISIIAALLTLIPYVGNMVGFGLAFIFGYLVSGEIGVLIGVIITFTVSQFLESYVLQPYVIGERVNLHPFLVILMVIFWGSIWGISGMILAVPLTAIFTTIMLHIPKLKIIGQLFQNEPIDKKESSE</sequence>
<organism evidence="9 10">
    <name type="scientific">Mesonia maritima</name>
    <dbReference type="NCBI Taxonomy" id="1793873"/>
    <lineage>
        <taxon>Bacteria</taxon>
        <taxon>Pseudomonadati</taxon>
        <taxon>Bacteroidota</taxon>
        <taxon>Flavobacteriia</taxon>
        <taxon>Flavobacteriales</taxon>
        <taxon>Flavobacteriaceae</taxon>
        <taxon>Mesonia</taxon>
    </lineage>
</organism>
<feature type="transmembrane region" description="Helical" evidence="8">
    <location>
        <begin position="253"/>
        <end position="280"/>
    </location>
</feature>
<evidence type="ECO:0000313" key="10">
    <source>
        <dbReference type="Proteomes" id="UP001257659"/>
    </source>
</evidence>
<evidence type="ECO:0000256" key="8">
    <source>
        <dbReference type="SAM" id="Phobius"/>
    </source>
</evidence>
<dbReference type="EMBL" id="JAVDQA010000008">
    <property type="protein sequence ID" value="MDR6301777.1"/>
    <property type="molecule type" value="Genomic_DNA"/>
</dbReference>
<dbReference type="InterPro" id="IPR002549">
    <property type="entry name" value="AI-2E-like"/>
</dbReference>
<gene>
    <name evidence="9" type="ORF">GGR31_002449</name>
</gene>
<keyword evidence="6 8" id="KW-1133">Transmembrane helix</keyword>
<feature type="transmembrane region" description="Helical" evidence="8">
    <location>
        <begin position="203"/>
        <end position="223"/>
    </location>
</feature>
<feature type="transmembrane region" description="Helical" evidence="8">
    <location>
        <begin position="63"/>
        <end position="86"/>
    </location>
</feature>
<keyword evidence="5 8" id="KW-0812">Transmembrane</keyword>
<dbReference type="Pfam" id="PF01594">
    <property type="entry name" value="AI-2E_transport"/>
    <property type="match status" value="1"/>
</dbReference>
<feature type="transmembrane region" description="Helical" evidence="8">
    <location>
        <begin position="7"/>
        <end position="27"/>
    </location>
</feature>
<feature type="transmembrane region" description="Helical" evidence="8">
    <location>
        <begin position="141"/>
        <end position="166"/>
    </location>
</feature>
<dbReference type="RefSeq" id="WP_309729492.1">
    <property type="nucleotide sequence ID" value="NZ_JAVDQA010000008.1"/>
</dbReference>
<keyword evidence="3" id="KW-0813">Transport</keyword>
<evidence type="ECO:0000256" key="6">
    <source>
        <dbReference type="ARBA" id="ARBA00022989"/>
    </source>
</evidence>
<evidence type="ECO:0000256" key="7">
    <source>
        <dbReference type="ARBA" id="ARBA00023136"/>
    </source>
</evidence>
<accession>A0ABU1K824</accession>
<feature type="transmembrane region" description="Helical" evidence="8">
    <location>
        <begin position="33"/>
        <end position="51"/>
    </location>
</feature>
<name>A0ABU1K824_9FLAO</name>
<feature type="transmembrane region" description="Helical" evidence="8">
    <location>
        <begin position="229"/>
        <end position="246"/>
    </location>
</feature>
<reference evidence="9 10" key="1">
    <citation type="submission" date="2023-07" db="EMBL/GenBank/DDBJ databases">
        <title>Genomic Encyclopedia of Type Strains, Phase IV (KMG-IV): sequencing the most valuable type-strain genomes for metagenomic binning, comparative biology and taxonomic classification.</title>
        <authorList>
            <person name="Goeker M."/>
        </authorList>
    </citation>
    <scope>NUCLEOTIDE SEQUENCE [LARGE SCALE GENOMIC DNA]</scope>
    <source>
        <strain evidence="9 10">DSM 102814</strain>
    </source>
</reference>
<dbReference type="Proteomes" id="UP001257659">
    <property type="component" value="Unassembled WGS sequence"/>
</dbReference>